<keyword evidence="2" id="KW-0378">Hydrolase</keyword>
<dbReference type="InterPro" id="IPR029058">
    <property type="entry name" value="AB_hydrolase_fold"/>
</dbReference>
<proteinExistence type="predicted"/>
<keyword evidence="3" id="KW-1185">Reference proteome</keyword>
<evidence type="ECO:0000313" key="3">
    <source>
        <dbReference type="Proteomes" id="UP000198785"/>
    </source>
</evidence>
<reference evidence="2 3" key="1">
    <citation type="submission" date="2016-10" db="EMBL/GenBank/DDBJ databases">
        <authorList>
            <person name="de Groot N.N."/>
        </authorList>
    </citation>
    <scope>NUCLEOTIDE SEQUENCE [LARGE SCALE GENOMIC DNA]</scope>
    <source>
        <strain evidence="2 3">DSM 22789</strain>
    </source>
</reference>
<dbReference type="InterPro" id="IPR022742">
    <property type="entry name" value="Hydrolase_4"/>
</dbReference>
<name>A0A1I6NRI3_9SPHI</name>
<protein>
    <submittedName>
        <fullName evidence="2">Lysophospholipase, alpha-beta hydrolase superfamily</fullName>
    </submittedName>
</protein>
<dbReference type="InterPro" id="IPR051044">
    <property type="entry name" value="MAG_DAG_Lipase"/>
</dbReference>
<dbReference type="OrthoDB" id="9780932at2"/>
<dbReference type="STRING" id="683125.SAMN05660206_10140"/>
<accession>A0A1I6NRI3</accession>
<organism evidence="2 3">
    <name type="scientific">Sphingobacterium wenxiniae</name>
    <dbReference type="NCBI Taxonomy" id="683125"/>
    <lineage>
        <taxon>Bacteria</taxon>
        <taxon>Pseudomonadati</taxon>
        <taxon>Bacteroidota</taxon>
        <taxon>Sphingobacteriia</taxon>
        <taxon>Sphingobacteriales</taxon>
        <taxon>Sphingobacteriaceae</taxon>
        <taxon>Sphingobacterium</taxon>
    </lineage>
</organism>
<feature type="domain" description="Serine aminopeptidase S33" evidence="1">
    <location>
        <begin position="21"/>
        <end position="284"/>
    </location>
</feature>
<dbReference type="Gene3D" id="3.40.50.1820">
    <property type="entry name" value="alpha/beta hydrolase"/>
    <property type="match status" value="1"/>
</dbReference>
<dbReference type="Pfam" id="PF12146">
    <property type="entry name" value="Hydrolase_4"/>
    <property type="match status" value="1"/>
</dbReference>
<dbReference type="Proteomes" id="UP000198785">
    <property type="component" value="Unassembled WGS sequence"/>
</dbReference>
<evidence type="ECO:0000313" key="2">
    <source>
        <dbReference type="EMBL" id="SFS30596.1"/>
    </source>
</evidence>
<dbReference type="EMBL" id="FOZZ01000001">
    <property type="protein sequence ID" value="SFS30596.1"/>
    <property type="molecule type" value="Genomic_DNA"/>
</dbReference>
<dbReference type="PANTHER" id="PTHR11614">
    <property type="entry name" value="PHOSPHOLIPASE-RELATED"/>
    <property type="match status" value="1"/>
</dbReference>
<dbReference type="SUPFAM" id="SSF53474">
    <property type="entry name" value="alpha/beta-Hydrolases"/>
    <property type="match status" value="1"/>
</dbReference>
<dbReference type="RefSeq" id="WP_093363162.1">
    <property type="nucleotide sequence ID" value="NZ_FOZZ01000001.1"/>
</dbReference>
<sequence length="309" mass="35180">MANLPPKHIHYTVYEPHEIPIKAAILLLHGMQEHSGRYAGLANYLKDLGYAVITYDHTGHGRTAKNDAQMGFFQKEHPEKLLISEAKQMAYFMRNRFPHVSLILIGHSMGSFIARLLLGESSAIFSGAILIGTRDLNIMANLFLPILRIANMLSPTKRSKWLNKLFSSINNQRFNHEKPNDGTNWLSISKANRKTFLDDPLCGVDFSNNAFFGLISLQVKATKPNWAKEIDKAFPILFLSGTEDPIGNFGKGVEQTVRKLRLNGFQHIALKFYPNMRHEILNEDNRTIVFQDITQWLEELLTPNSTTRF</sequence>
<dbReference type="AlphaFoldDB" id="A0A1I6NRI3"/>
<gene>
    <name evidence="2" type="ORF">SAMN05660206_10140</name>
</gene>
<evidence type="ECO:0000259" key="1">
    <source>
        <dbReference type="Pfam" id="PF12146"/>
    </source>
</evidence>
<dbReference type="GO" id="GO:0016787">
    <property type="term" value="F:hydrolase activity"/>
    <property type="evidence" value="ECO:0007669"/>
    <property type="project" value="UniProtKB-KW"/>
</dbReference>